<protein>
    <submittedName>
        <fullName evidence="8">Recombinase family protein</fullName>
    </submittedName>
</protein>
<dbReference type="Pfam" id="PF02796">
    <property type="entry name" value="HTH_7"/>
    <property type="match status" value="1"/>
</dbReference>
<dbReference type="EMBL" id="WWEQ01000117">
    <property type="protein sequence ID" value="MYM20984.1"/>
    <property type="molecule type" value="Genomic_DNA"/>
</dbReference>
<dbReference type="SUPFAM" id="SSF53041">
    <property type="entry name" value="Resolvase-like"/>
    <property type="match status" value="1"/>
</dbReference>
<sequence length="200" mass="21670">MSVYGYARVSTADQNPRLQFDALTAAGIDAEHTFTDKASGASPDRPALADLMATVQSGDTLVVWKLDRLGRSTSHLVGLIDELGERGVDFRSLTDPIDTTTPSGRLLFRLIASMAEFERDLMLERTRAGLQAARASGKQVGRKPSIKPGVARHIDKLAEQGMNKTQIAEAVGVSRHAVTRYLHGQLTHYQAPATSGRTDN</sequence>
<dbReference type="PROSITE" id="PS00398">
    <property type="entry name" value="RECOMBINASES_2"/>
    <property type="match status" value="1"/>
</dbReference>
<reference evidence="8 9" key="1">
    <citation type="submission" date="2020-01" db="EMBL/GenBank/DDBJ databases">
        <authorList>
            <person name="Deng T."/>
        </authorList>
    </citation>
    <scope>NUCLEOTIDE SEQUENCE [LARGE SCALE GENOMIC DNA]</scope>
    <source>
        <strain evidence="8 9">5221</strain>
    </source>
</reference>
<evidence type="ECO:0000256" key="4">
    <source>
        <dbReference type="ARBA" id="ARBA00023172"/>
    </source>
</evidence>
<dbReference type="SUPFAM" id="SSF46689">
    <property type="entry name" value="Homeodomain-like"/>
    <property type="match status" value="1"/>
</dbReference>
<feature type="active site" description="O-(5'-phospho-DNA)-serine intermediate" evidence="5 6">
    <location>
        <position position="10"/>
    </location>
</feature>
<evidence type="ECO:0000256" key="6">
    <source>
        <dbReference type="PROSITE-ProRule" id="PRU10137"/>
    </source>
</evidence>
<keyword evidence="3" id="KW-0238">DNA-binding</keyword>
<dbReference type="AlphaFoldDB" id="A0A6N9HC17"/>
<evidence type="ECO:0000313" key="8">
    <source>
        <dbReference type="EMBL" id="MYM20984.1"/>
    </source>
</evidence>
<dbReference type="PROSITE" id="PS00397">
    <property type="entry name" value="RECOMBINASES_1"/>
    <property type="match status" value="1"/>
</dbReference>
<dbReference type="GO" id="GO:0015074">
    <property type="term" value="P:DNA integration"/>
    <property type="evidence" value="ECO:0007669"/>
    <property type="project" value="UniProtKB-KW"/>
</dbReference>
<dbReference type="GO" id="GO:0003677">
    <property type="term" value="F:DNA binding"/>
    <property type="evidence" value="ECO:0007669"/>
    <property type="project" value="UniProtKB-KW"/>
</dbReference>
<dbReference type="Gene3D" id="1.10.10.60">
    <property type="entry name" value="Homeodomain-like"/>
    <property type="match status" value="1"/>
</dbReference>
<dbReference type="CDD" id="cd03768">
    <property type="entry name" value="SR_ResInv"/>
    <property type="match status" value="1"/>
</dbReference>
<evidence type="ECO:0000259" key="7">
    <source>
        <dbReference type="PROSITE" id="PS51736"/>
    </source>
</evidence>
<evidence type="ECO:0000256" key="2">
    <source>
        <dbReference type="ARBA" id="ARBA00022908"/>
    </source>
</evidence>
<evidence type="ECO:0000256" key="1">
    <source>
        <dbReference type="ARBA" id="ARBA00009913"/>
    </source>
</evidence>
<comment type="similarity">
    <text evidence="1">Belongs to the site-specific recombinase resolvase family.</text>
</comment>
<proteinExistence type="inferred from homology"/>
<organism evidence="8 9">
    <name type="scientific">Brevibacterium rongguiense</name>
    <dbReference type="NCBI Taxonomy" id="2695267"/>
    <lineage>
        <taxon>Bacteria</taxon>
        <taxon>Bacillati</taxon>
        <taxon>Actinomycetota</taxon>
        <taxon>Actinomycetes</taxon>
        <taxon>Micrococcales</taxon>
        <taxon>Brevibacteriaceae</taxon>
        <taxon>Brevibacterium</taxon>
    </lineage>
</organism>
<dbReference type="PROSITE" id="PS51736">
    <property type="entry name" value="RECOMBINASES_3"/>
    <property type="match status" value="1"/>
</dbReference>
<feature type="domain" description="Resolvase/invertase-type recombinase catalytic" evidence="7">
    <location>
        <begin position="2"/>
        <end position="137"/>
    </location>
</feature>
<dbReference type="FunFam" id="3.40.50.1390:FF:000001">
    <property type="entry name" value="DNA recombinase"/>
    <property type="match status" value="1"/>
</dbReference>
<keyword evidence="2" id="KW-0229">DNA integration</keyword>
<dbReference type="Proteomes" id="UP000469215">
    <property type="component" value="Unassembled WGS sequence"/>
</dbReference>
<dbReference type="RefSeq" id="WP_160954383.1">
    <property type="nucleotide sequence ID" value="NZ_WWEQ01000117.1"/>
</dbReference>
<dbReference type="Gene3D" id="3.40.50.1390">
    <property type="entry name" value="Resolvase, N-terminal catalytic domain"/>
    <property type="match status" value="1"/>
</dbReference>
<dbReference type="PANTHER" id="PTHR30461:SF2">
    <property type="entry name" value="SERINE RECOMBINASE PINE-RELATED"/>
    <property type="match status" value="1"/>
</dbReference>
<dbReference type="PANTHER" id="PTHR30461">
    <property type="entry name" value="DNA-INVERTASE FROM LAMBDOID PROPHAGE"/>
    <property type="match status" value="1"/>
</dbReference>
<dbReference type="InterPro" id="IPR006120">
    <property type="entry name" value="Resolvase_HTH_dom"/>
</dbReference>
<dbReference type="SMART" id="SM00857">
    <property type="entry name" value="Resolvase"/>
    <property type="match status" value="1"/>
</dbReference>
<dbReference type="Pfam" id="PF00239">
    <property type="entry name" value="Resolvase"/>
    <property type="match status" value="1"/>
</dbReference>
<keyword evidence="9" id="KW-1185">Reference proteome</keyword>
<gene>
    <name evidence="8" type="ORF">GSY69_13715</name>
</gene>
<dbReference type="GO" id="GO:0000150">
    <property type="term" value="F:DNA strand exchange activity"/>
    <property type="evidence" value="ECO:0007669"/>
    <property type="project" value="InterPro"/>
</dbReference>
<accession>A0A6N9HC17</accession>
<evidence type="ECO:0000313" key="9">
    <source>
        <dbReference type="Proteomes" id="UP000469215"/>
    </source>
</evidence>
<keyword evidence="4" id="KW-0233">DNA recombination</keyword>
<dbReference type="InterPro" id="IPR009057">
    <property type="entry name" value="Homeodomain-like_sf"/>
</dbReference>
<evidence type="ECO:0000256" key="3">
    <source>
        <dbReference type="ARBA" id="ARBA00023125"/>
    </source>
</evidence>
<name>A0A6N9HC17_9MICO</name>
<dbReference type="InterPro" id="IPR006119">
    <property type="entry name" value="Resolv_N"/>
</dbReference>
<comment type="caution">
    <text evidence="8">The sequence shown here is derived from an EMBL/GenBank/DDBJ whole genome shotgun (WGS) entry which is preliminary data.</text>
</comment>
<evidence type="ECO:0000256" key="5">
    <source>
        <dbReference type="PIRSR" id="PIRSR606118-50"/>
    </source>
</evidence>
<dbReference type="InterPro" id="IPR006118">
    <property type="entry name" value="Recombinase_CS"/>
</dbReference>
<dbReference type="InterPro" id="IPR050639">
    <property type="entry name" value="SSR_resolvase"/>
</dbReference>
<dbReference type="InterPro" id="IPR036162">
    <property type="entry name" value="Resolvase-like_N_sf"/>
</dbReference>